<name>A0ABV8AEF2_9FLAO</name>
<feature type="transmembrane region" description="Helical" evidence="1">
    <location>
        <begin position="12"/>
        <end position="34"/>
    </location>
</feature>
<dbReference type="InterPro" id="IPR050261">
    <property type="entry name" value="FrsA_esterase"/>
</dbReference>
<dbReference type="EMBL" id="JBHSAT010000004">
    <property type="protein sequence ID" value="MFC3876461.1"/>
    <property type="molecule type" value="Genomic_DNA"/>
</dbReference>
<keyword evidence="1" id="KW-0472">Membrane</keyword>
<gene>
    <name evidence="3" type="ORF">ACFOSX_04380</name>
</gene>
<evidence type="ECO:0000313" key="4">
    <source>
        <dbReference type="Proteomes" id="UP001595812"/>
    </source>
</evidence>
<sequence>MNTSTKFRDFKTIQKIGFILIVLGAVIILLKIIGLLSASHFIEEDIPNYLFLTGAFLFLLPMLKKLLMGRKGSKKASILLLALSIGISSTAQNYSKQIAAFEQSFTEKSVSPIQAYLSPTLKFDPIPVANTPAILKNIVSNLPKLNSMTILESAEGKAKIKYDFVGLGVRESYVHFDEEGKFTRIELIENLIKMELEAQKKMRESVQTPTPGPLGEKFQPKNIEFKTSDGLLVNGNLYEVGEDKPVILLCHQAGYNRVEYADIAPKLNEMGYNCLAIDQRSGGNFADKPNVSAESAKEKGLPNEMIDARADIKAAIDFLHKRYKQKVIVWGSSYSSSLALLEGVSNDKVKAIIAFSPGDYFGDAAPSLSTAFSKADKPFLVTSSKEEASALTTLMGTIKSNENQSQFIPESSGFHGSKALWTGQKGAEEYWNAVTAFLNKI</sequence>
<comment type="caution">
    <text evidence="3">The sequence shown here is derived from an EMBL/GenBank/DDBJ whole genome shotgun (WGS) entry which is preliminary data.</text>
</comment>
<evidence type="ECO:0000259" key="2">
    <source>
        <dbReference type="Pfam" id="PF12146"/>
    </source>
</evidence>
<evidence type="ECO:0000256" key="1">
    <source>
        <dbReference type="SAM" id="Phobius"/>
    </source>
</evidence>
<dbReference type="InterPro" id="IPR029058">
    <property type="entry name" value="AB_hydrolase_fold"/>
</dbReference>
<dbReference type="GO" id="GO:0016787">
    <property type="term" value="F:hydrolase activity"/>
    <property type="evidence" value="ECO:0007669"/>
    <property type="project" value="UniProtKB-KW"/>
</dbReference>
<feature type="transmembrane region" description="Helical" evidence="1">
    <location>
        <begin position="46"/>
        <end position="64"/>
    </location>
</feature>
<dbReference type="Gene3D" id="3.40.50.1820">
    <property type="entry name" value="alpha/beta hydrolase"/>
    <property type="match status" value="1"/>
</dbReference>
<proteinExistence type="predicted"/>
<protein>
    <submittedName>
        <fullName evidence="3">Alpha/beta hydrolase</fullName>
    </submittedName>
</protein>
<keyword evidence="1" id="KW-1133">Transmembrane helix</keyword>
<organism evidence="3 4">
    <name type="scientific">Winogradskyella maritima</name>
    <dbReference type="NCBI Taxonomy" id="1517766"/>
    <lineage>
        <taxon>Bacteria</taxon>
        <taxon>Pseudomonadati</taxon>
        <taxon>Bacteroidota</taxon>
        <taxon>Flavobacteriia</taxon>
        <taxon>Flavobacteriales</taxon>
        <taxon>Flavobacteriaceae</taxon>
        <taxon>Winogradskyella</taxon>
    </lineage>
</organism>
<dbReference type="Pfam" id="PF12146">
    <property type="entry name" value="Hydrolase_4"/>
    <property type="match status" value="1"/>
</dbReference>
<dbReference type="Proteomes" id="UP001595812">
    <property type="component" value="Unassembled WGS sequence"/>
</dbReference>
<dbReference type="InterPro" id="IPR022742">
    <property type="entry name" value="Hydrolase_4"/>
</dbReference>
<evidence type="ECO:0000313" key="3">
    <source>
        <dbReference type="EMBL" id="MFC3876461.1"/>
    </source>
</evidence>
<dbReference type="RefSeq" id="WP_386097390.1">
    <property type="nucleotide sequence ID" value="NZ_JBHSAT010000004.1"/>
</dbReference>
<reference evidence="4" key="1">
    <citation type="journal article" date="2019" name="Int. J. Syst. Evol. Microbiol.">
        <title>The Global Catalogue of Microorganisms (GCM) 10K type strain sequencing project: providing services to taxonomists for standard genome sequencing and annotation.</title>
        <authorList>
            <consortium name="The Broad Institute Genomics Platform"/>
            <consortium name="The Broad Institute Genome Sequencing Center for Infectious Disease"/>
            <person name="Wu L."/>
            <person name="Ma J."/>
        </authorList>
    </citation>
    <scope>NUCLEOTIDE SEQUENCE [LARGE SCALE GENOMIC DNA]</scope>
    <source>
        <strain evidence="4">CECT 8979</strain>
    </source>
</reference>
<dbReference type="PANTHER" id="PTHR22946">
    <property type="entry name" value="DIENELACTONE HYDROLASE DOMAIN-CONTAINING PROTEIN-RELATED"/>
    <property type="match status" value="1"/>
</dbReference>
<feature type="domain" description="Serine aminopeptidase S33" evidence="2">
    <location>
        <begin position="243"/>
        <end position="359"/>
    </location>
</feature>
<keyword evidence="3" id="KW-0378">Hydrolase</keyword>
<keyword evidence="4" id="KW-1185">Reference proteome</keyword>
<feature type="transmembrane region" description="Helical" evidence="1">
    <location>
        <begin position="76"/>
        <end position="94"/>
    </location>
</feature>
<keyword evidence="1" id="KW-0812">Transmembrane</keyword>
<accession>A0ABV8AEF2</accession>
<dbReference type="SUPFAM" id="SSF53474">
    <property type="entry name" value="alpha/beta-Hydrolases"/>
    <property type="match status" value="1"/>
</dbReference>